<reference evidence="4" key="1">
    <citation type="submission" date="2022-04" db="EMBL/GenBank/DDBJ databases">
        <title>Flavobacterium pygoscelis sp. nov. isolated from Chinstrap chick (Pygoscelis antarcticus).</title>
        <authorList>
            <person name="Irgang R."/>
            <person name="Poblete-Morales M."/>
            <person name="Avendano-Herrera R."/>
        </authorList>
    </citation>
    <scope>NUCLEOTIDE SEQUENCE</scope>
    <source>
        <strain evidence="4">I-SCBP12n</strain>
    </source>
</reference>
<dbReference type="Pfam" id="PF05193">
    <property type="entry name" value="Peptidase_M16_C"/>
    <property type="match status" value="1"/>
</dbReference>
<sequence length="682" mass="74535">MKKSILILSSLFLTLIMQGQIIPQPKPGVAPTVKIGKPQTFELKNGLKVMVVENHKLPRVAFSLTLDNDPYAEGDKKGLSDMTSTLMGSGTTKISKTAFNEEIDFLGANINFSSNGASANSLSKYAGRVLELMADGALNPNFTQEEFDKEKTKLIEGLKANEKSVSAVARRVVDVLAYGKDHPSGEYVSEATLKNVTLADVKRNYSTYFVPSNAYLIIVGDVKFNETKKMVEKFFGSWKKDTAPSISYTDPKDVSSTQINFVDMPNAVQSEVAVVNMSSLKMTDPDYFAVLIANQILGGDFNSYINMNLREAHGWTYGARTAISGDKRIATFNASTQVRNAVTDSTVVEIIKEYKKIRTEKVTEDMLASVKAGYIGRFVMQIEKPQTVAGYALRIQTQNLPADFYENYIKNISAVTADDVLRVANKYFKVDNSRIIIVGKASDVAAGLEKLQIPVFYFDKYGNPTAKPEFKKPVPAGLTAKTVIDNYIIAIGGEKAASAVKTIALNGTTTIPQAPSPLTFVSKIDAKGKLMVELAMGTMSIMKQVVNEKGGYVMQQGQRQVIEGAALAEMKAAATPIEELLLSKKQGLILESIESINGKDAYVIKNGKTTLFYDVNTGLKVAETKVMEQGGKSISQTTNYSDYRVVKGVKVPFNIIQNVGFELDIKISDVKINEGVSDADFQ</sequence>
<proteinExistence type="predicted"/>
<feature type="domain" description="Peptidase M16 C-terminal" evidence="3">
    <location>
        <begin position="195"/>
        <end position="372"/>
    </location>
</feature>
<dbReference type="GO" id="GO:0046872">
    <property type="term" value="F:metal ion binding"/>
    <property type="evidence" value="ECO:0007669"/>
    <property type="project" value="InterPro"/>
</dbReference>
<evidence type="ECO:0000259" key="3">
    <source>
        <dbReference type="Pfam" id="PF05193"/>
    </source>
</evidence>
<dbReference type="RefSeq" id="WP_248428317.1">
    <property type="nucleotide sequence ID" value="NZ_JALNUB010000005.1"/>
</dbReference>
<accession>A0A9X2BL08</accession>
<comment type="caution">
    <text evidence="4">The sequence shown here is derived from an EMBL/GenBank/DDBJ whole genome shotgun (WGS) entry which is preliminary data.</text>
</comment>
<organism evidence="4 5">
    <name type="scientific">Flavobacterium pygoscelis</name>
    <dbReference type="NCBI Taxonomy" id="2893176"/>
    <lineage>
        <taxon>Bacteria</taxon>
        <taxon>Pseudomonadati</taxon>
        <taxon>Bacteroidota</taxon>
        <taxon>Flavobacteriia</taxon>
        <taxon>Flavobacteriales</taxon>
        <taxon>Flavobacteriaceae</taxon>
        <taxon>Flavobacterium</taxon>
    </lineage>
</organism>
<evidence type="ECO:0000313" key="5">
    <source>
        <dbReference type="Proteomes" id="UP001139260"/>
    </source>
</evidence>
<dbReference type="EMBL" id="JALNUB010000005">
    <property type="protein sequence ID" value="MCK8142044.1"/>
    <property type="molecule type" value="Genomic_DNA"/>
</dbReference>
<feature type="domain" description="Peptidase M16 N-terminal" evidence="2">
    <location>
        <begin position="71"/>
        <end position="173"/>
    </location>
</feature>
<evidence type="ECO:0000313" key="4">
    <source>
        <dbReference type="EMBL" id="MCK8142044.1"/>
    </source>
</evidence>
<name>A0A9X2BL08_9FLAO</name>
<protein>
    <submittedName>
        <fullName evidence="4">Insulinase family protein</fullName>
    </submittedName>
</protein>
<evidence type="ECO:0000259" key="2">
    <source>
        <dbReference type="Pfam" id="PF00675"/>
    </source>
</evidence>
<dbReference type="InterPro" id="IPR007863">
    <property type="entry name" value="Peptidase_M16_C"/>
</dbReference>
<dbReference type="Gene3D" id="3.30.830.10">
    <property type="entry name" value="Metalloenzyme, LuxS/M16 peptidase-like"/>
    <property type="match status" value="2"/>
</dbReference>
<keyword evidence="5" id="KW-1185">Reference proteome</keyword>
<feature type="chain" id="PRO_5040791884" evidence="1">
    <location>
        <begin position="20"/>
        <end position="682"/>
    </location>
</feature>
<gene>
    <name evidence="4" type="ORF">MW871_09075</name>
</gene>
<dbReference type="InterPro" id="IPR011765">
    <property type="entry name" value="Pept_M16_N"/>
</dbReference>
<dbReference type="InterPro" id="IPR011249">
    <property type="entry name" value="Metalloenz_LuxS/M16"/>
</dbReference>
<dbReference type="AlphaFoldDB" id="A0A9X2BL08"/>
<keyword evidence="1" id="KW-0732">Signal</keyword>
<dbReference type="Pfam" id="PF00675">
    <property type="entry name" value="Peptidase_M16"/>
    <property type="match status" value="1"/>
</dbReference>
<evidence type="ECO:0000256" key="1">
    <source>
        <dbReference type="SAM" id="SignalP"/>
    </source>
</evidence>
<dbReference type="PANTHER" id="PTHR11851">
    <property type="entry name" value="METALLOPROTEASE"/>
    <property type="match status" value="1"/>
</dbReference>
<dbReference type="InterPro" id="IPR050361">
    <property type="entry name" value="MPP/UQCRC_Complex"/>
</dbReference>
<dbReference type="SUPFAM" id="SSF63411">
    <property type="entry name" value="LuxS/MPP-like metallohydrolase"/>
    <property type="match status" value="2"/>
</dbReference>
<dbReference type="Proteomes" id="UP001139260">
    <property type="component" value="Unassembled WGS sequence"/>
</dbReference>
<feature type="signal peptide" evidence="1">
    <location>
        <begin position="1"/>
        <end position="19"/>
    </location>
</feature>